<dbReference type="AlphaFoldDB" id="A0AB73B6P8"/>
<name>A0AB73B6P8_CORFL</name>
<comment type="caution">
    <text evidence="1">The sequence shown here is derived from an EMBL/GenBank/DDBJ whole genome shotgun (WGS) entry which is preliminary data.</text>
</comment>
<evidence type="ECO:0000313" key="2">
    <source>
        <dbReference type="Proteomes" id="UP000315353"/>
    </source>
</evidence>
<gene>
    <name evidence="1" type="ORF">CFL01nite_07160</name>
</gene>
<accession>A0AB73B6P8</accession>
<protein>
    <submittedName>
        <fullName evidence="1">Uncharacterized protein</fullName>
    </submittedName>
</protein>
<reference evidence="1 2" key="1">
    <citation type="submission" date="2019-06" db="EMBL/GenBank/DDBJ databases">
        <title>Whole genome shotgun sequence of Corynebacterium flavescens NBRC 14136.</title>
        <authorList>
            <person name="Hosoyama A."/>
            <person name="Uohara A."/>
            <person name="Ohji S."/>
            <person name="Ichikawa N."/>
        </authorList>
    </citation>
    <scope>NUCLEOTIDE SEQUENCE [LARGE SCALE GENOMIC DNA]</scope>
    <source>
        <strain evidence="1 2">NBRC 14136</strain>
    </source>
</reference>
<dbReference type="Proteomes" id="UP000315353">
    <property type="component" value="Unassembled WGS sequence"/>
</dbReference>
<sequence length="60" mass="6676">MEMIIASDKEPEWMSIPQALFCTAGSMLNFSSSATGADWWDIPTTSTLMHIPPQSHQSFD</sequence>
<evidence type="ECO:0000313" key="1">
    <source>
        <dbReference type="EMBL" id="GEB97221.1"/>
    </source>
</evidence>
<organism evidence="1 2">
    <name type="scientific">Corynebacterium flavescens</name>
    <dbReference type="NCBI Taxonomy" id="28028"/>
    <lineage>
        <taxon>Bacteria</taxon>
        <taxon>Bacillati</taxon>
        <taxon>Actinomycetota</taxon>
        <taxon>Actinomycetes</taxon>
        <taxon>Mycobacteriales</taxon>
        <taxon>Corynebacteriaceae</taxon>
        <taxon>Corynebacterium</taxon>
    </lineage>
</organism>
<dbReference type="EMBL" id="BJNB01000007">
    <property type="protein sequence ID" value="GEB97221.1"/>
    <property type="molecule type" value="Genomic_DNA"/>
</dbReference>
<proteinExistence type="predicted"/>